<organism evidence="11 12">
    <name type="scientific">Pyrococcus horikoshii</name>
    <dbReference type="NCBI Taxonomy" id="53953"/>
    <lineage>
        <taxon>Archaea</taxon>
        <taxon>Methanobacteriati</taxon>
        <taxon>Methanobacteriota</taxon>
        <taxon>Thermococci</taxon>
        <taxon>Thermococcales</taxon>
        <taxon>Thermococcaceae</taxon>
        <taxon>Pyrococcus</taxon>
    </lineage>
</organism>
<dbReference type="PANTHER" id="PTHR43298">
    <property type="entry name" value="MULTIDRUG RESISTANCE PROTEIN NORM-RELATED"/>
    <property type="match status" value="1"/>
</dbReference>
<evidence type="ECO:0000256" key="7">
    <source>
        <dbReference type="ARBA" id="ARBA00023065"/>
    </source>
</evidence>
<evidence type="ECO:0000256" key="10">
    <source>
        <dbReference type="SAM" id="Phobius"/>
    </source>
</evidence>
<accession>A0A832SY41</accession>
<feature type="transmembrane region" description="Helical" evidence="10">
    <location>
        <begin position="315"/>
        <end position="334"/>
    </location>
</feature>
<dbReference type="CDD" id="cd13137">
    <property type="entry name" value="MATE_NorM_like"/>
    <property type="match status" value="1"/>
</dbReference>
<feature type="transmembrane region" description="Helical" evidence="10">
    <location>
        <begin position="24"/>
        <end position="44"/>
    </location>
</feature>
<dbReference type="RefSeq" id="WP_010885867.1">
    <property type="nucleotide sequence ID" value="NZ_DUJN01000002.1"/>
</dbReference>
<feature type="transmembrane region" description="Helical" evidence="10">
    <location>
        <begin position="89"/>
        <end position="107"/>
    </location>
</feature>
<dbReference type="NCBIfam" id="TIGR00797">
    <property type="entry name" value="matE"/>
    <property type="match status" value="1"/>
</dbReference>
<feature type="transmembrane region" description="Helical" evidence="10">
    <location>
        <begin position="248"/>
        <end position="270"/>
    </location>
</feature>
<keyword evidence="6 10" id="KW-1133">Transmembrane helix</keyword>
<feature type="transmembrane region" description="Helical" evidence="10">
    <location>
        <begin position="160"/>
        <end position="178"/>
    </location>
</feature>
<keyword evidence="8 10" id="KW-0472">Membrane</keyword>
<protein>
    <recommendedName>
        <fullName evidence="9">Multidrug-efflux transporter</fullName>
    </recommendedName>
</protein>
<dbReference type="GO" id="GO:0005886">
    <property type="term" value="C:plasma membrane"/>
    <property type="evidence" value="ECO:0007669"/>
    <property type="project" value="UniProtKB-SubCell"/>
</dbReference>
<dbReference type="AlphaFoldDB" id="A0A832SY41"/>
<dbReference type="Pfam" id="PF01554">
    <property type="entry name" value="MatE"/>
    <property type="match status" value="2"/>
</dbReference>
<proteinExistence type="predicted"/>
<dbReference type="Proteomes" id="UP000617544">
    <property type="component" value="Unassembled WGS sequence"/>
</dbReference>
<dbReference type="GO" id="GO:0006811">
    <property type="term" value="P:monoatomic ion transport"/>
    <property type="evidence" value="ECO:0007669"/>
    <property type="project" value="UniProtKB-KW"/>
</dbReference>
<dbReference type="InterPro" id="IPR048279">
    <property type="entry name" value="MdtK-like"/>
</dbReference>
<feature type="transmembrane region" description="Helical" evidence="10">
    <location>
        <begin position="276"/>
        <end position="294"/>
    </location>
</feature>
<dbReference type="OMA" id="VYFGAQW"/>
<reference evidence="11" key="1">
    <citation type="journal article" date="2020" name="bioRxiv">
        <title>A rank-normalized archaeal taxonomy based on genome phylogeny resolves widespread incomplete and uneven classifications.</title>
        <authorList>
            <person name="Rinke C."/>
            <person name="Chuvochina M."/>
            <person name="Mussig A.J."/>
            <person name="Chaumeil P.-A."/>
            <person name="Waite D.W."/>
            <person name="Whitman W.B."/>
            <person name="Parks D.H."/>
            <person name="Hugenholtz P."/>
        </authorList>
    </citation>
    <scope>NUCLEOTIDE SEQUENCE</scope>
    <source>
        <strain evidence="11">UBA8834</strain>
    </source>
</reference>
<dbReference type="InterPro" id="IPR002528">
    <property type="entry name" value="MATE_fam"/>
</dbReference>
<dbReference type="PIRSF" id="PIRSF006603">
    <property type="entry name" value="DinF"/>
    <property type="match status" value="1"/>
</dbReference>
<evidence type="ECO:0000256" key="6">
    <source>
        <dbReference type="ARBA" id="ARBA00022989"/>
    </source>
</evidence>
<feature type="transmembrane region" description="Helical" evidence="10">
    <location>
        <begin position="354"/>
        <end position="374"/>
    </location>
</feature>
<evidence type="ECO:0000256" key="8">
    <source>
        <dbReference type="ARBA" id="ARBA00023136"/>
    </source>
</evidence>
<feature type="transmembrane region" description="Helical" evidence="10">
    <location>
        <begin position="428"/>
        <end position="453"/>
    </location>
</feature>
<keyword evidence="3" id="KW-0050">Antiport</keyword>
<gene>
    <name evidence="11" type="ORF">HA331_03245</name>
</gene>
<feature type="transmembrane region" description="Helical" evidence="10">
    <location>
        <begin position="127"/>
        <end position="148"/>
    </location>
</feature>
<name>A0A832SY41_PYRHR</name>
<evidence type="ECO:0000313" key="12">
    <source>
        <dbReference type="Proteomes" id="UP000617544"/>
    </source>
</evidence>
<comment type="subcellular location">
    <subcellularLocation>
        <location evidence="1">Cell membrane</location>
        <topology evidence="1">Multi-pass membrane protein</topology>
    </subcellularLocation>
</comment>
<keyword evidence="2" id="KW-0813">Transport</keyword>
<dbReference type="GeneID" id="1442649"/>
<keyword evidence="4" id="KW-1003">Cell membrane</keyword>
<comment type="caution">
    <text evidence="11">The sequence shown here is derived from an EMBL/GenBank/DDBJ whole genome shotgun (WGS) entry which is preliminary data.</text>
</comment>
<evidence type="ECO:0000313" key="11">
    <source>
        <dbReference type="EMBL" id="HII60767.1"/>
    </source>
</evidence>
<dbReference type="PANTHER" id="PTHR43298:SF2">
    <property type="entry name" value="FMN_FAD EXPORTER YEEO-RELATED"/>
    <property type="match status" value="1"/>
</dbReference>
<evidence type="ECO:0000256" key="1">
    <source>
        <dbReference type="ARBA" id="ARBA00004651"/>
    </source>
</evidence>
<evidence type="ECO:0000256" key="2">
    <source>
        <dbReference type="ARBA" id="ARBA00022448"/>
    </source>
</evidence>
<sequence>MSELRRRLWELAWPAIMGNISQTLLNLVDTMIVGHVSAVALGAVGLGGQVSWFMFPIMMAISTGTLALVARRVGEGNYREASRITEQSMYIAFLIGIPVMLFGIFLGDEVLRIMGAKGEVLDIAYSYLKILFLFYPIRFMGFAFFSALRGAGDTKTPMKLNILMNVINGILDYLLVFGKLGFPKLGPVGAAWASGIGISSSFLVGLYLFLAHKLILKPVLEFKLRFNIIEKILRIGTPTMLERGLFSFYNFLYVSIVARFGEIALSAHYIGLRVESIAYMPAFGFSIATSALVGQKLGARKPDEAELTVKEALKMTTAFMSTMAFILVAFPGYLTEPFLSHNDPNYSAVKSLAVIYLIIVGISEIPLGMTFVLSGALRGAGDTKSPLYVTSVSKLLFRIIPAYLLGFGFTVPSFTIGSLTFPGFKFEGLGVIAAWIGMSLETFITAGLFWIVFRRGKWKTIKI</sequence>
<keyword evidence="5 10" id="KW-0812">Transmembrane</keyword>
<evidence type="ECO:0000256" key="5">
    <source>
        <dbReference type="ARBA" id="ARBA00022692"/>
    </source>
</evidence>
<evidence type="ECO:0000256" key="3">
    <source>
        <dbReference type="ARBA" id="ARBA00022449"/>
    </source>
</evidence>
<dbReference type="InterPro" id="IPR050222">
    <property type="entry name" value="MATE_MdtK"/>
</dbReference>
<evidence type="ECO:0000256" key="9">
    <source>
        <dbReference type="ARBA" id="ARBA00031636"/>
    </source>
</evidence>
<dbReference type="GO" id="GO:0042910">
    <property type="term" value="F:xenobiotic transmembrane transporter activity"/>
    <property type="evidence" value="ECO:0007669"/>
    <property type="project" value="InterPro"/>
</dbReference>
<dbReference type="EMBL" id="DUJN01000002">
    <property type="protein sequence ID" value="HII60767.1"/>
    <property type="molecule type" value="Genomic_DNA"/>
</dbReference>
<feature type="transmembrane region" description="Helical" evidence="10">
    <location>
        <begin position="395"/>
        <end position="416"/>
    </location>
</feature>
<dbReference type="GO" id="GO:0015297">
    <property type="term" value="F:antiporter activity"/>
    <property type="evidence" value="ECO:0007669"/>
    <property type="project" value="UniProtKB-KW"/>
</dbReference>
<evidence type="ECO:0000256" key="4">
    <source>
        <dbReference type="ARBA" id="ARBA00022475"/>
    </source>
</evidence>
<feature type="transmembrane region" description="Helical" evidence="10">
    <location>
        <begin position="190"/>
        <end position="210"/>
    </location>
</feature>
<feature type="transmembrane region" description="Helical" evidence="10">
    <location>
        <begin position="50"/>
        <end position="69"/>
    </location>
</feature>
<keyword evidence="7" id="KW-0406">Ion transport</keyword>